<sequence>MKFLNIFILGIIVLSCNSKTDTEPQEQNTEATSEQSTLSQIHLEESQVVLGKLSDINFGESLTVTGMIDVPPKNKSVISTFIGGYIVKTPLLIGDRVSKGQLLVTLENPEYVELQQNYLELSEQLNYLKSEYNRQKTLYDENISSEKNYLKAQSQYKSNLAHFNGLKKKLQMLNLNPERVTSGNIVSTINLYAPIAGYVTKVNVSNGAFVSANDVIMEIVDTEHIHLELSVFEKDIMKVKKGQSIEFQIPEASNTIFEAEVHLVGTTIDESTRRVKVHGHVDNEEQHFIVGMYVTAKVLVTHDMGKGIPRSAVIQDDTGSYIYVLKELKGNNSYEKVKVSLGKQNENNVEILNAEGIKDKNIVIKGAKVLKVAI</sequence>
<evidence type="ECO:0000256" key="2">
    <source>
        <dbReference type="ARBA" id="ARBA00022448"/>
    </source>
</evidence>
<name>A0ABS3T570_9FLAO</name>
<evidence type="ECO:0000259" key="3">
    <source>
        <dbReference type="Pfam" id="PF25919"/>
    </source>
</evidence>
<reference evidence="5 6" key="1">
    <citation type="submission" date="2021-03" db="EMBL/GenBank/DDBJ databases">
        <title>Winogradskyella sp. nov., isolated from costal sediment.</title>
        <authorList>
            <person name="Gao C."/>
        </authorList>
    </citation>
    <scope>NUCLEOTIDE SEQUENCE [LARGE SCALE GENOMIC DNA]</scope>
    <source>
        <strain evidence="5 6">DF17</strain>
    </source>
</reference>
<dbReference type="EMBL" id="JAGEVF010000014">
    <property type="protein sequence ID" value="MBO3117890.1"/>
    <property type="molecule type" value="Genomic_DNA"/>
</dbReference>
<feature type="domain" description="CusB-like beta-barrel" evidence="4">
    <location>
        <begin position="227"/>
        <end position="297"/>
    </location>
</feature>
<protein>
    <submittedName>
        <fullName evidence="5">Efflux RND transporter periplasmic adaptor subunit</fullName>
    </submittedName>
</protein>
<keyword evidence="2" id="KW-0813">Transport</keyword>
<dbReference type="Gene3D" id="2.40.30.170">
    <property type="match status" value="1"/>
</dbReference>
<evidence type="ECO:0000256" key="1">
    <source>
        <dbReference type="ARBA" id="ARBA00009477"/>
    </source>
</evidence>
<evidence type="ECO:0000259" key="4">
    <source>
        <dbReference type="Pfam" id="PF25954"/>
    </source>
</evidence>
<gene>
    <name evidence="5" type="ORF">J4050_14130</name>
</gene>
<dbReference type="RefSeq" id="WP_208155247.1">
    <property type="nucleotide sequence ID" value="NZ_JAGEVF010000014.1"/>
</dbReference>
<feature type="domain" description="CusB-like barrel-sandwich hybrid" evidence="3">
    <location>
        <begin position="90"/>
        <end position="219"/>
    </location>
</feature>
<accession>A0ABS3T570</accession>
<dbReference type="PANTHER" id="PTHR30097:SF4">
    <property type="entry name" value="SLR6042 PROTEIN"/>
    <property type="match status" value="1"/>
</dbReference>
<comment type="caution">
    <text evidence="5">The sequence shown here is derived from an EMBL/GenBank/DDBJ whole genome shotgun (WGS) entry which is preliminary data.</text>
</comment>
<dbReference type="PANTHER" id="PTHR30097">
    <property type="entry name" value="CATION EFFLUX SYSTEM PROTEIN CUSB"/>
    <property type="match status" value="1"/>
</dbReference>
<dbReference type="Pfam" id="PF25954">
    <property type="entry name" value="Beta-barrel_RND_2"/>
    <property type="match status" value="1"/>
</dbReference>
<dbReference type="InterPro" id="IPR051909">
    <property type="entry name" value="MFP_Cation_Efflux"/>
</dbReference>
<dbReference type="PROSITE" id="PS51257">
    <property type="entry name" value="PROKAR_LIPOPROTEIN"/>
    <property type="match status" value="1"/>
</dbReference>
<dbReference type="InterPro" id="IPR058792">
    <property type="entry name" value="Beta-barrel_RND_2"/>
</dbReference>
<proteinExistence type="inferred from homology"/>
<evidence type="ECO:0000313" key="6">
    <source>
        <dbReference type="Proteomes" id="UP000676776"/>
    </source>
</evidence>
<evidence type="ECO:0000313" key="5">
    <source>
        <dbReference type="EMBL" id="MBO3117890.1"/>
    </source>
</evidence>
<dbReference type="Proteomes" id="UP000676776">
    <property type="component" value="Unassembled WGS sequence"/>
</dbReference>
<comment type="similarity">
    <text evidence="1">Belongs to the membrane fusion protein (MFP) (TC 8.A.1) family.</text>
</comment>
<dbReference type="Pfam" id="PF25919">
    <property type="entry name" value="BSH_CusB"/>
    <property type="match status" value="1"/>
</dbReference>
<dbReference type="Gene3D" id="2.40.420.20">
    <property type="match status" value="1"/>
</dbReference>
<dbReference type="InterPro" id="IPR006143">
    <property type="entry name" value="RND_pump_MFP"/>
</dbReference>
<dbReference type="NCBIfam" id="TIGR01730">
    <property type="entry name" value="RND_mfp"/>
    <property type="match status" value="1"/>
</dbReference>
<organism evidence="5 6">
    <name type="scientific">Winogradskyella pelagia</name>
    <dbReference type="NCBI Taxonomy" id="2819984"/>
    <lineage>
        <taxon>Bacteria</taxon>
        <taxon>Pseudomonadati</taxon>
        <taxon>Bacteroidota</taxon>
        <taxon>Flavobacteriia</taxon>
        <taxon>Flavobacteriales</taxon>
        <taxon>Flavobacteriaceae</taxon>
        <taxon>Winogradskyella</taxon>
    </lineage>
</organism>
<dbReference type="Gene3D" id="1.10.287.470">
    <property type="entry name" value="Helix hairpin bin"/>
    <property type="match status" value="1"/>
</dbReference>
<dbReference type="SUPFAM" id="SSF111369">
    <property type="entry name" value="HlyD-like secretion proteins"/>
    <property type="match status" value="1"/>
</dbReference>
<dbReference type="Gene3D" id="2.40.50.100">
    <property type="match status" value="1"/>
</dbReference>
<keyword evidence="6" id="KW-1185">Reference proteome</keyword>
<dbReference type="InterPro" id="IPR058790">
    <property type="entry name" value="BSH_CusB"/>
</dbReference>